<dbReference type="InterPro" id="IPR010017">
    <property type="entry name" value="CmoB"/>
</dbReference>
<evidence type="ECO:0000313" key="5">
    <source>
        <dbReference type="Proteomes" id="UP000245790"/>
    </source>
</evidence>
<comment type="function">
    <text evidence="3">Catalyzes carboxymethyl transfer from carboxy-S-adenosyl-L-methionine (Cx-SAM) to 5-hydroxyuridine (ho5U) to form 5-carboxymethoxyuridine (cmo5U) at position 34 in tRNAs.</text>
</comment>
<dbReference type="Pfam" id="PF08003">
    <property type="entry name" value="Methyltransf_9"/>
    <property type="match status" value="1"/>
</dbReference>
<comment type="catalytic activity">
    <reaction evidence="3">
        <text>carboxy-S-adenosyl-L-methionine + 5-hydroxyuridine(34) in tRNA = 5-carboxymethoxyuridine(34) in tRNA + S-adenosyl-L-homocysteine + H(+)</text>
        <dbReference type="Rhea" id="RHEA:52848"/>
        <dbReference type="Rhea" id="RHEA-COMP:13381"/>
        <dbReference type="Rhea" id="RHEA-COMP:13383"/>
        <dbReference type="ChEBI" id="CHEBI:15378"/>
        <dbReference type="ChEBI" id="CHEBI:57856"/>
        <dbReference type="ChEBI" id="CHEBI:134278"/>
        <dbReference type="ChEBI" id="CHEBI:136877"/>
        <dbReference type="ChEBI" id="CHEBI:136879"/>
    </reaction>
</comment>
<dbReference type="EC" id="2.5.1.-" evidence="3"/>
<dbReference type="GO" id="GO:0002098">
    <property type="term" value="P:tRNA wobble uridine modification"/>
    <property type="evidence" value="ECO:0007669"/>
    <property type="project" value="InterPro"/>
</dbReference>
<evidence type="ECO:0000256" key="2">
    <source>
        <dbReference type="ARBA" id="ARBA00022694"/>
    </source>
</evidence>
<dbReference type="NCBIfam" id="NF011650">
    <property type="entry name" value="PRK15068.1"/>
    <property type="match status" value="1"/>
</dbReference>
<dbReference type="GO" id="GO:0032259">
    <property type="term" value="P:methylation"/>
    <property type="evidence" value="ECO:0007669"/>
    <property type="project" value="UniProtKB-KW"/>
</dbReference>
<feature type="binding site" evidence="3">
    <location>
        <position position="110"/>
    </location>
    <ligand>
        <name>carboxy-S-adenosyl-L-methionine</name>
        <dbReference type="ChEBI" id="CHEBI:134278"/>
    </ligand>
</feature>
<dbReference type="GO" id="GO:0016765">
    <property type="term" value="F:transferase activity, transferring alkyl or aryl (other than methyl) groups"/>
    <property type="evidence" value="ECO:0007669"/>
    <property type="project" value="UniProtKB-UniRule"/>
</dbReference>
<feature type="binding site" evidence="3">
    <location>
        <position position="130"/>
    </location>
    <ligand>
        <name>carboxy-S-adenosyl-L-methionine</name>
        <dbReference type="ChEBI" id="CHEBI:134278"/>
    </ligand>
</feature>
<dbReference type="RefSeq" id="WP_109764092.1">
    <property type="nucleotide sequence ID" value="NZ_QGGU01000008.1"/>
</dbReference>
<dbReference type="Gene3D" id="3.40.50.150">
    <property type="entry name" value="Vaccinia Virus protein VP39"/>
    <property type="match status" value="1"/>
</dbReference>
<feature type="binding site" evidence="3">
    <location>
        <begin position="152"/>
        <end position="154"/>
    </location>
    <ligand>
        <name>carboxy-S-adenosyl-L-methionine</name>
        <dbReference type="ChEBI" id="CHEBI:134278"/>
    </ligand>
</feature>
<evidence type="ECO:0000256" key="3">
    <source>
        <dbReference type="HAMAP-Rule" id="MF_01590"/>
    </source>
</evidence>
<dbReference type="InterPro" id="IPR029063">
    <property type="entry name" value="SAM-dependent_MTases_sf"/>
</dbReference>
<dbReference type="Proteomes" id="UP000245790">
    <property type="component" value="Unassembled WGS sequence"/>
</dbReference>
<dbReference type="EMBL" id="QGGU01000008">
    <property type="protein sequence ID" value="PWK49302.1"/>
    <property type="molecule type" value="Genomic_DNA"/>
</dbReference>
<feature type="binding site" evidence="3">
    <location>
        <begin position="180"/>
        <end position="181"/>
    </location>
    <ligand>
        <name>carboxy-S-adenosyl-L-methionine</name>
        <dbReference type="ChEBI" id="CHEBI:134278"/>
    </ligand>
</feature>
<accession>A0A316FME7</accession>
<organism evidence="4 5">
    <name type="scientific">Pleionea mediterranea</name>
    <dbReference type="NCBI Taxonomy" id="523701"/>
    <lineage>
        <taxon>Bacteria</taxon>
        <taxon>Pseudomonadati</taxon>
        <taxon>Pseudomonadota</taxon>
        <taxon>Gammaproteobacteria</taxon>
        <taxon>Oceanospirillales</taxon>
        <taxon>Pleioneaceae</taxon>
        <taxon>Pleionea</taxon>
    </lineage>
</organism>
<keyword evidence="1 3" id="KW-0808">Transferase</keyword>
<name>A0A316FME7_9GAMM</name>
<feature type="binding site" evidence="3">
    <location>
        <position position="198"/>
    </location>
    <ligand>
        <name>carboxy-S-adenosyl-L-methionine</name>
        <dbReference type="ChEBI" id="CHEBI:134278"/>
    </ligand>
</feature>
<proteinExistence type="inferred from homology"/>
<protein>
    <recommendedName>
        <fullName evidence="3">tRNA U34 carboxymethyltransferase</fullName>
        <ecNumber evidence="3">2.5.1.-</ecNumber>
    </recommendedName>
</protein>
<dbReference type="InterPro" id="IPR027555">
    <property type="entry name" value="Mo5U34_MeTrfas-like"/>
</dbReference>
<comment type="subunit">
    <text evidence="3">Homotetramer.</text>
</comment>
<comment type="caution">
    <text evidence="4">The sequence shown here is derived from an EMBL/GenBank/DDBJ whole genome shotgun (WGS) entry which is preliminary data.</text>
</comment>
<feature type="binding site" evidence="3">
    <location>
        <position position="91"/>
    </location>
    <ligand>
        <name>carboxy-S-adenosyl-L-methionine</name>
        <dbReference type="ChEBI" id="CHEBI:134278"/>
    </ligand>
</feature>
<dbReference type="PANTHER" id="PTHR43861">
    <property type="entry name" value="TRANS-ACONITATE 2-METHYLTRANSFERASE-RELATED"/>
    <property type="match status" value="1"/>
</dbReference>
<keyword evidence="2 3" id="KW-0819">tRNA processing</keyword>
<evidence type="ECO:0000313" key="4">
    <source>
        <dbReference type="EMBL" id="PWK49302.1"/>
    </source>
</evidence>
<feature type="binding site" evidence="3">
    <location>
        <position position="202"/>
    </location>
    <ligand>
        <name>carboxy-S-adenosyl-L-methionine</name>
        <dbReference type="ChEBI" id="CHEBI:134278"/>
    </ligand>
</feature>
<dbReference type="SUPFAM" id="SSF53335">
    <property type="entry name" value="S-adenosyl-L-methionine-dependent methyltransferases"/>
    <property type="match status" value="1"/>
</dbReference>
<dbReference type="NCBIfam" id="TIGR00452">
    <property type="entry name" value="tRNA 5-methoxyuridine(34)/uridine 5-oxyacetic acid(34) synthase CmoB"/>
    <property type="match status" value="1"/>
</dbReference>
<dbReference type="OrthoDB" id="9773188at2"/>
<dbReference type="AlphaFoldDB" id="A0A316FME7"/>
<comment type="similarity">
    <text evidence="3">Belongs to the class I-like SAM-binding methyltransferase superfamily. CmoB family.</text>
</comment>
<reference evidence="4 5" key="1">
    <citation type="submission" date="2018-05" db="EMBL/GenBank/DDBJ databases">
        <title>Genomic Encyclopedia of Type Strains, Phase IV (KMG-IV): sequencing the most valuable type-strain genomes for metagenomic binning, comparative biology and taxonomic classification.</title>
        <authorList>
            <person name="Goeker M."/>
        </authorList>
    </citation>
    <scope>NUCLEOTIDE SEQUENCE [LARGE SCALE GENOMIC DNA]</scope>
    <source>
        <strain evidence="4 5">DSM 25350</strain>
    </source>
</reference>
<feature type="binding site" evidence="3">
    <location>
        <position position="317"/>
    </location>
    <ligand>
        <name>carboxy-S-adenosyl-L-methionine</name>
        <dbReference type="ChEBI" id="CHEBI:134278"/>
    </ligand>
</feature>
<dbReference type="GO" id="GO:0008168">
    <property type="term" value="F:methyltransferase activity"/>
    <property type="evidence" value="ECO:0007669"/>
    <property type="project" value="UniProtKB-KW"/>
</dbReference>
<keyword evidence="5" id="KW-1185">Reference proteome</keyword>
<feature type="binding site" evidence="3">
    <location>
        <position position="105"/>
    </location>
    <ligand>
        <name>carboxy-S-adenosyl-L-methionine</name>
        <dbReference type="ChEBI" id="CHEBI:134278"/>
    </ligand>
</feature>
<keyword evidence="4" id="KW-0489">Methyltransferase</keyword>
<dbReference type="HAMAP" id="MF_01590">
    <property type="entry name" value="tRNA_carboxymethyltr_CmoB"/>
    <property type="match status" value="1"/>
</dbReference>
<evidence type="ECO:0000256" key="1">
    <source>
        <dbReference type="ARBA" id="ARBA00022679"/>
    </source>
</evidence>
<gene>
    <name evidence="3" type="primary">cmoB</name>
    <name evidence="4" type="ORF">C8D97_108212</name>
</gene>
<dbReference type="CDD" id="cd02440">
    <property type="entry name" value="AdoMet_MTases"/>
    <property type="match status" value="1"/>
</dbReference>
<sequence>MISLDSLFNDLQKTRLHFWTDELKKGLEQRFQDYTHGELNQWLELLQSLPKLTPSSVELKDAVRIGENNDCDDATRNSLQQKLMPLHPWRKGPFELFGLNINTEWRSDWKWDRLLPHIKPLKNRLVLDVGCGNGYHCWRMLGEQAGLVIGIDPSQKFLMQFQVMKHYIGECPVHLLPVGIEYMPDNMGKQGFDTVFSMGVLYHRKSPIEHLQHLRNLLAPGGQLILETLVVDGELHTAFVPPSRYAQMRNVWFLPSTKTLEHWLVRCGFRQVKTVDINQTSLDEQRATEWMTFHSLKDYLDPDDINKTIEGHPAPKRAILVADV</sequence>